<name>A0A6G0TFX0_APHGL</name>
<evidence type="ECO:0000256" key="1">
    <source>
        <dbReference type="ARBA" id="ARBA00004138"/>
    </source>
</evidence>
<evidence type="ECO:0008006" key="7">
    <source>
        <dbReference type="Google" id="ProtNLM"/>
    </source>
</evidence>
<dbReference type="Pfam" id="PF10498">
    <property type="entry name" value="IFT57"/>
    <property type="match status" value="1"/>
</dbReference>
<evidence type="ECO:0000313" key="5">
    <source>
        <dbReference type="EMBL" id="KAE9531888.1"/>
    </source>
</evidence>
<dbReference type="GO" id="GO:0005929">
    <property type="term" value="C:cilium"/>
    <property type="evidence" value="ECO:0007669"/>
    <property type="project" value="UniProtKB-SubCell"/>
</dbReference>
<dbReference type="AlphaFoldDB" id="A0A6G0TFX0"/>
<comment type="caution">
    <text evidence="5">The sequence shown here is derived from an EMBL/GenBank/DDBJ whole genome shotgun (WGS) entry which is preliminary data.</text>
</comment>
<dbReference type="GO" id="GO:1905515">
    <property type="term" value="P:non-motile cilium assembly"/>
    <property type="evidence" value="ECO:0007669"/>
    <property type="project" value="TreeGrafter"/>
</dbReference>
<dbReference type="InterPro" id="IPR019530">
    <property type="entry name" value="Intra-flagellar_transport_57"/>
</dbReference>
<gene>
    <name evidence="5" type="ORF">AGLY_010090</name>
</gene>
<dbReference type="EMBL" id="VYZN01000040">
    <property type="protein sequence ID" value="KAE9531888.1"/>
    <property type="molecule type" value="Genomic_DNA"/>
</dbReference>
<dbReference type="GO" id="GO:0005815">
    <property type="term" value="C:microtubule organizing center"/>
    <property type="evidence" value="ECO:0007669"/>
    <property type="project" value="TreeGrafter"/>
</dbReference>
<keyword evidence="6" id="KW-1185">Reference proteome</keyword>
<comment type="similarity">
    <text evidence="2">Belongs to the IFT57 family.</text>
</comment>
<dbReference type="GO" id="GO:0030992">
    <property type="term" value="C:intraciliary transport particle B"/>
    <property type="evidence" value="ECO:0007669"/>
    <property type="project" value="TreeGrafter"/>
</dbReference>
<proteinExistence type="inferred from homology"/>
<reference evidence="5 6" key="1">
    <citation type="submission" date="2019-08" db="EMBL/GenBank/DDBJ databases">
        <title>The genome of the soybean aphid Biotype 1, its phylome, world population structure and adaptation to the North American continent.</title>
        <authorList>
            <person name="Giordano R."/>
            <person name="Donthu R.K."/>
            <person name="Hernandez A.G."/>
            <person name="Wright C.L."/>
            <person name="Zimin A.V."/>
        </authorList>
    </citation>
    <scope>NUCLEOTIDE SEQUENCE [LARGE SCALE GENOMIC DNA]</scope>
    <source>
        <tissue evidence="5">Whole aphids</tissue>
    </source>
</reference>
<dbReference type="PANTHER" id="PTHR16011:SF0">
    <property type="entry name" value="INTRAFLAGELLAR TRANSPORT PROTEIN 57 HOMOLOG"/>
    <property type="match status" value="1"/>
</dbReference>
<dbReference type="Proteomes" id="UP000475862">
    <property type="component" value="Unassembled WGS sequence"/>
</dbReference>
<accession>A0A6G0TFX0</accession>
<evidence type="ECO:0000256" key="3">
    <source>
        <dbReference type="ARBA" id="ARBA00023069"/>
    </source>
</evidence>
<dbReference type="GO" id="GO:0042073">
    <property type="term" value="P:intraciliary transport"/>
    <property type="evidence" value="ECO:0007669"/>
    <property type="project" value="TreeGrafter"/>
</dbReference>
<keyword evidence="3" id="KW-0969">Cilium</keyword>
<evidence type="ECO:0000256" key="2">
    <source>
        <dbReference type="ARBA" id="ARBA00009415"/>
    </source>
</evidence>
<dbReference type="GO" id="GO:0005794">
    <property type="term" value="C:Golgi apparatus"/>
    <property type="evidence" value="ECO:0007669"/>
    <property type="project" value="TreeGrafter"/>
</dbReference>
<comment type="subcellular location">
    <subcellularLocation>
        <location evidence="1">Cell projection</location>
        <location evidence="1">Cilium</location>
    </subcellularLocation>
</comment>
<keyword evidence="4" id="KW-0966">Cell projection</keyword>
<evidence type="ECO:0000256" key="4">
    <source>
        <dbReference type="ARBA" id="ARBA00023273"/>
    </source>
</evidence>
<organism evidence="5 6">
    <name type="scientific">Aphis glycines</name>
    <name type="common">Soybean aphid</name>
    <dbReference type="NCBI Taxonomy" id="307491"/>
    <lineage>
        <taxon>Eukaryota</taxon>
        <taxon>Metazoa</taxon>
        <taxon>Ecdysozoa</taxon>
        <taxon>Arthropoda</taxon>
        <taxon>Hexapoda</taxon>
        <taxon>Insecta</taxon>
        <taxon>Pterygota</taxon>
        <taxon>Neoptera</taxon>
        <taxon>Paraneoptera</taxon>
        <taxon>Hemiptera</taxon>
        <taxon>Sternorrhyncha</taxon>
        <taxon>Aphidomorpha</taxon>
        <taxon>Aphidoidea</taxon>
        <taxon>Aphididae</taxon>
        <taxon>Aphidini</taxon>
        <taxon>Aphis</taxon>
        <taxon>Aphis</taxon>
    </lineage>
</organism>
<evidence type="ECO:0000313" key="6">
    <source>
        <dbReference type="Proteomes" id="UP000475862"/>
    </source>
</evidence>
<dbReference type="OrthoDB" id="423881at2759"/>
<dbReference type="PANTHER" id="PTHR16011">
    <property type="entry name" value="IFT57/HIPPI"/>
    <property type="match status" value="1"/>
</dbReference>
<sequence>MKLRIVIIVRSWIFIQLLNRTKLINMDIQSIDSSRSRSTNRNETISYQHFLDMETLCDRLILLDYETYVVKSLKMRPINRHYFALQTSSGEQFYMFVSLAIWLLSKLGKDLKQPQEYDDPNSTVNSILESSAQLELSVDFPVNQLKQGFGKHVIDILNGLANLVLKKNDFTYKKPTFPVEKEEIEELPENNAELLLEHVEEEMVWTDSDSDEENMFNVNDLTVLNRNKRQTSFKTNENLKTSTANKEEWNLELEQVLPSLRVTIKLDYKDWRTSLKQMKEHKLMMNASIEKVKPLLTNLCSTLGETMEKVYSREQYLNSSLDNLLIEYRNSQDELARVIEHYKLLNNGIVERQDTLLKITEQLDIVKQEMDERGSSMTDGTPLINIKKAIATIKSDIMEMDVRIGVLQHGYFMSKVHEKSVIQDPMIRPIFSRTVL</sequence>
<protein>
    <recommendedName>
        <fullName evidence="7">Intraflagellar transport 57</fullName>
    </recommendedName>
</protein>